<proteinExistence type="predicted"/>
<organism evidence="1 2">
    <name type="scientific">Neolentinus lepideus HHB14362 ss-1</name>
    <dbReference type="NCBI Taxonomy" id="1314782"/>
    <lineage>
        <taxon>Eukaryota</taxon>
        <taxon>Fungi</taxon>
        <taxon>Dikarya</taxon>
        <taxon>Basidiomycota</taxon>
        <taxon>Agaricomycotina</taxon>
        <taxon>Agaricomycetes</taxon>
        <taxon>Gloeophyllales</taxon>
        <taxon>Gloeophyllaceae</taxon>
        <taxon>Neolentinus</taxon>
    </lineage>
</organism>
<name>A0A165SC54_9AGAM</name>
<dbReference type="AlphaFoldDB" id="A0A165SC54"/>
<accession>A0A165SC54</accession>
<gene>
    <name evidence="1" type="ORF">NEOLEDRAFT_1178715</name>
</gene>
<dbReference type="EMBL" id="KV425574">
    <property type="protein sequence ID" value="KZT24944.1"/>
    <property type="molecule type" value="Genomic_DNA"/>
</dbReference>
<keyword evidence="2" id="KW-1185">Reference proteome</keyword>
<evidence type="ECO:0000313" key="1">
    <source>
        <dbReference type="EMBL" id="KZT24944.1"/>
    </source>
</evidence>
<dbReference type="Proteomes" id="UP000076761">
    <property type="component" value="Unassembled WGS sequence"/>
</dbReference>
<sequence>MFETARRSYHAVESRYFVLDVHTPQARPGPMAHAPMSAAVDVKATASSTSTIKLTFQLEKSTFVALTALYGHCHDRHDGSHRNLSWSPFLASIVRHDTVAEVFELSVLEDSGWLFGSTWDGTPPHAILVECIVDGVKLSASKVAVSVAEQAMMAEEYKHEAGILDHDIDPCNVLVRPAL</sequence>
<protein>
    <recommendedName>
        <fullName evidence="3">Protein kinase domain-containing protein</fullName>
    </recommendedName>
</protein>
<reference evidence="1 2" key="1">
    <citation type="journal article" date="2016" name="Mol. Biol. Evol.">
        <title>Comparative Genomics of Early-Diverging Mushroom-Forming Fungi Provides Insights into the Origins of Lignocellulose Decay Capabilities.</title>
        <authorList>
            <person name="Nagy L.G."/>
            <person name="Riley R."/>
            <person name="Tritt A."/>
            <person name="Adam C."/>
            <person name="Daum C."/>
            <person name="Floudas D."/>
            <person name="Sun H."/>
            <person name="Yadav J.S."/>
            <person name="Pangilinan J."/>
            <person name="Larsson K.H."/>
            <person name="Matsuura K."/>
            <person name="Barry K."/>
            <person name="Labutti K."/>
            <person name="Kuo R."/>
            <person name="Ohm R.A."/>
            <person name="Bhattacharya S.S."/>
            <person name="Shirouzu T."/>
            <person name="Yoshinaga Y."/>
            <person name="Martin F.M."/>
            <person name="Grigoriev I.V."/>
            <person name="Hibbett D.S."/>
        </authorList>
    </citation>
    <scope>NUCLEOTIDE SEQUENCE [LARGE SCALE GENOMIC DNA]</scope>
    <source>
        <strain evidence="1 2">HHB14362 ss-1</strain>
    </source>
</reference>
<dbReference type="InParanoid" id="A0A165SC54"/>
<evidence type="ECO:0008006" key="3">
    <source>
        <dbReference type="Google" id="ProtNLM"/>
    </source>
</evidence>
<evidence type="ECO:0000313" key="2">
    <source>
        <dbReference type="Proteomes" id="UP000076761"/>
    </source>
</evidence>
<dbReference type="OrthoDB" id="2744451at2759"/>